<evidence type="ECO:0000259" key="5">
    <source>
        <dbReference type="Pfam" id="PF00149"/>
    </source>
</evidence>
<name>A0A5E4XV11_9BURK</name>
<dbReference type="RefSeq" id="WP_150685603.1">
    <property type="nucleotide sequence ID" value="NZ_CABPSI010000004.1"/>
</dbReference>
<dbReference type="InterPro" id="IPR042283">
    <property type="entry name" value="GpdQ_catalytic"/>
</dbReference>
<dbReference type="EMBL" id="CABPSI010000004">
    <property type="protein sequence ID" value="VVE40103.1"/>
    <property type="molecule type" value="Genomic_DNA"/>
</dbReference>
<dbReference type="PANTHER" id="PTHR42988">
    <property type="entry name" value="PHOSPHOHYDROLASE"/>
    <property type="match status" value="1"/>
</dbReference>
<evidence type="ECO:0000256" key="1">
    <source>
        <dbReference type="ARBA" id="ARBA00022723"/>
    </source>
</evidence>
<dbReference type="GO" id="GO:0046872">
    <property type="term" value="F:metal ion binding"/>
    <property type="evidence" value="ECO:0007669"/>
    <property type="project" value="UniProtKB-KW"/>
</dbReference>
<dbReference type="InterPro" id="IPR042281">
    <property type="entry name" value="GpdQ_beta-strand"/>
</dbReference>
<dbReference type="AlphaFoldDB" id="A0A5E4XV11"/>
<proteinExistence type="inferred from homology"/>
<dbReference type="Gene3D" id="3.60.21.40">
    <property type="entry name" value="GpdQ, catalytic alpha/beta sandwich domain"/>
    <property type="match status" value="1"/>
</dbReference>
<dbReference type="CDD" id="cd07402">
    <property type="entry name" value="MPP_GpdQ"/>
    <property type="match status" value="1"/>
</dbReference>
<comment type="similarity">
    <text evidence="4">Belongs to the cyclic nucleotide phosphodiesterase class-III family.</text>
</comment>
<evidence type="ECO:0000256" key="4">
    <source>
        <dbReference type="ARBA" id="ARBA00025742"/>
    </source>
</evidence>
<dbReference type="SUPFAM" id="SSF56300">
    <property type="entry name" value="Metallo-dependent phosphatases"/>
    <property type="match status" value="1"/>
</dbReference>
<dbReference type="InterPro" id="IPR026575">
    <property type="entry name" value="GpdQ/CpdA-like"/>
</dbReference>
<dbReference type="InterPro" id="IPR004843">
    <property type="entry name" value="Calcineurin-like_PHP"/>
</dbReference>
<evidence type="ECO:0000313" key="7">
    <source>
        <dbReference type="Proteomes" id="UP000333828"/>
    </source>
</evidence>
<organism evidence="6 7">
    <name type="scientific">Pandoraea iniqua</name>
    <dbReference type="NCBI Taxonomy" id="2508288"/>
    <lineage>
        <taxon>Bacteria</taxon>
        <taxon>Pseudomonadati</taxon>
        <taxon>Pseudomonadota</taxon>
        <taxon>Betaproteobacteria</taxon>
        <taxon>Burkholderiales</taxon>
        <taxon>Burkholderiaceae</taxon>
        <taxon>Pandoraea</taxon>
    </lineage>
</organism>
<dbReference type="Proteomes" id="UP000333828">
    <property type="component" value="Unassembled WGS sequence"/>
</dbReference>
<keyword evidence="1" id="KW-0479">Metal-binding</keyword>
<dbReference type="InterPro" id="IPR050884">
    <property type="entry name" value="CNP_phosphodiesterase-III"/>
</dbReference>
<gene>
    <name evidence="6" type="primary">cpdA_2</name>
    <name evidence="6" type="ORF">PIN31115_04093</name>
</gene>
<protein>
    <submittedName>
        <fullName evidence="6">3',5'-cyclic adenosine monophosphate phosphodiesterase CpdA</fullName>
        <ecNumber evidence="6">3.1.4.53</ecNumber>
    </submittedName>
</protein>
<keyword evidence="3" id="KW-0408">Iron</keyword>
<sequence>MLLCQITDLHVSRPGALACERVDTARALRHAIATINRWSPRPDAVIATGDLVDTPHPSEYEVLRECLAELEIPLYLVVGNHDHRAALRATFPEHAYLHGGRQREHQRDTQDTGQAGDDFVQYRVDLGPVTVLALDTQSPPNAGGHLCEARLAWLDAQLQACAGRPTIIAMHHPPFDTGIEFMDGLGLSAQGREGFAAVVSRYRHIERVICGHLHRSIHAGVPGAPGVMASTCVSTAHQISLGLAPGAPGSITLEPPGFAMHLWQPGAGVRTHLAYVGPFDGPFTFDGALVS</sequence>
<dbReference type="EC" id="3.1.4.53" evidence="6"/>
<dbReference type="PANTHER" id="PTHR42988:SF2">
    <property type="entry name" value="CYCLIC NUCLEOTIDE PHOSPHODIESTERASE CBUA0032-RELATED"/>
    <property type="match status" value="1"/>
</dbReference>
<dbReference type="Pfam" id="PF00149">
    <property type="entry name" value="Metallophos"/>
    <property type="match status" value="1"/>
</dbReference>
<dbReference type="InterPro" id="IPR029052">
    <property type="entry name" value="Metallo-depent_PP-like"/>
</dbReference>
<evidence type="ECO:0000256" key="2">
    <source>
        <dbReference type="ARBA" id="ARBA00022801"/>
    </source>
</evidence>
<evidence type="ECO:0000256" key="3">
    <source>
        <dbReference type="ARBA" id="ARBA00023004"/>
    </source>
</evidence>
<evidence type="ECO:0000313" key="6">
    <source>
        <dbReference type="EMBL" id="VVE40103.1"/>
    </source>
</evidence>
<dbReference type="Gene3D" id="3.30.750.180">
    <property type="entry name" value="GpdQ, beta-strand dimerisation domain"/>
    <property type="match status" value="1"/>
</dbReference>
<keyword evidence="7" id="KW-1185">Reference proteome</keyword>
<accession>A0A5E4XV11</accession>
<keyword evidence="2 6" id="KW-0378">Hydrolase</keyword>
<dbReference type="GO" id="GO:0004115">
    <property type="term" value="F:3',5'-cyclic-AMP phosphodiesterase activity"/>
    <property type="evidence" value="ECO:0007669"/>
    <property type="project" value="UniProtKB-EC"/>
</dbReference>
<reference evidence="6 7" key="1">
    <citation type="submission" date="2019-08" db="EMBL/GenBank/DDBJ databases">
        <authorList>
            <person name="Peeters C."/>
        </authorList>
    </citation>
    <scope>NUCLEOTIDE SEQUENCE [LARGE SCALE GENOMIC DNA]</scope>
    <source>
        <strain evidence="6 7">LMG 31115</strain>
    </source>
</reference>
<feature type="domain" description="Calcineurin-like phosphoesterase" evidence="5">
    <location>
        <begin position="3"/>
        <end position="215"/>
    </location>
</feature>